<reference evidence="1 2" key="1">
    <citation type="submission" date="2016-10" db="EMBL/GenBank/DDBJ databases">
        <title>Draft genome sequence of Coniochaeta ligniaria NRRL30616, a lignocellulolytic fungus for bioabatement of inhibitors in plant biomass hydrolysates.</title>
        <authorList>
            <consortium name="DOE Joint Genome Institute"/>
            <person name="Jimenez D.J."/>
            <person name="Hector R.E."/>
            <person name="Riley R."/>
            <person name="Sun H."/>
            <person name="Grigoriev I.V."/>
            <person name="Van Elsas J.D."/>
            <person name="Nichols N.N."/>
        </authorList>
    </citation>
    <scope>NUCLEOTIDE SEQUENCE [LARGE SCALE GENOMIC DNA]</scope>
    <source>
        <strain evidence="1 2">NRRL 30616</strain>
    </source>
</reference>
<protein>
    <submittedName>
        <fullName evidence="1">Uncharacterized protein</fullName>
    </submittedName>
</protein>
<proteinExistence type="predicted"/>
<name>A0A1J7J317_9PEZI</name>
<gene>
    <name evidence="1" type="ORF">CONLIGDRAFT_107731</name>
</gene>
<evidence type="ECO:0000313" key="1">
    <source>
        <dbReference type="EMBL" id="OIW24208.1"/>
    </source>
</evidence>
<organism evidence="1 2">
    <name type="scientific">Coniochaeta ligniaria NRRL 30616</name>
    <dbReference type="NCBI Taxonomy" id="1408157"/>
    <lineage>
        <taxon>Eukaryota</taxon>
        <taxon>Fungi</taxon>
        <taxon>Dikarya</taxon>
        <taxon>Ascomycota</taxon>
        <taxon>Pezizomycotina</taxon>
        <taxon>Sordariomycetes</taxon>
        <taxon>Sordariomycetidae</taxon>
        <taxon>Coniochaetales</taxon>
        <taxon>Coniochaetaceae</taxon>
        <taxon>Coniochaeta</taxon>
    </lineage>
</organism>
<sequence>MCSAGRETETVAAVASCRPLLDGRTNTRATRQTTHSPAGPGEWSWMAAVLFLPSRALVMCSDSEEPVQVSRVVHHVSHVEEDEPFELCAILTPSPTGSCLGRRVKPLQSYCTRSSHTSSPERRVLRYGWWFPYRWSCWERWLVLDAICGQYWVSVHMDMTAKKATVFESAPSPPGSKRQRLAFATWRHTSRH</sequence>
<evidence type="ECO:0000313" key="2">
    <source>
        <dbReference type="Proteomes" id="UP000182658"/>
    </source>
</evidence>
<dbReference type="InParanoid" id="A0A1J7J317"/>
<keyword evidence="2" id="KW-1185">Reference proteome</keyword>
<accession>A0A1J7J317</accession>
<dbReference type="Proteomes" id="UP000182658">
    <property type="component" value="Unassembled WGS sequence"/>
</dbReference>
<dbReference type="AlphaFoldDB" id="A0A1J7J317"/>
<dbReference type="EMBL" id="KV875104">
    <property type="protein sequence ID" value="OIW24208.1"/>
    <property type="molecule type" value="Genomic_DNA"/>
</dbReference>